<name>A0A1B2FDN9_PSEPU</name>
<gene>
    <name evidence="1" type="ORF">IEC33019_4826</name>
</gene>
<dbReference type="RefSeq" id="WP_099593983.1">
    <property type="nucleotide sequence ID" value="NZ_CP016634.1"/>
</dbReference>
<proteinExistence type="predicted"/>
<organism evidence="1">
    <name type="scientific">Pseudomonas putida</name>
    <name type="common">Arthrobacter siderocapsulatus</name>
    <dbReference type="NCBI Taxonomy" id="303"/>
    <lineage>
        <taxon>Bacteria</taxon>
        <taxon>Pseudomonadati</taxon>
        <taxon>Pseudomonadota</taxon>
        <taxon>Gammaproteobacteria</taxon>
        <taxon>Pseudomonadales</taxon>
        <taxon>Pseudomonadaceae</taxon>
        <taxon>Pseudomonas</taxon>
    </lineage>
</organism>
<dbReference type="AlphaFoldDB" id="A0A1B2FDN9"/>
<reference evidence="1" key="1">
    <citation type="submission" date="2016-07" db="EMBL/GenBank/DDBJ databases">
        <title>New class B carbapenemase carried by novel plasmid in Pseudomonas putida enviromental strain in eastern Amazonia.</title>
        <authorList>
            <person name="Souza C.O."/>
            <person name="Lima K.V."/>
            <person name="Brasiliense D.M."/>
            <person name="Perez-Chaparro P.J."/>
            <person name="Mamizuka E.M."/>
            <person name="Lima M.O."/>
            <person name="Lima L.N."/>
            <person name="McCulloch J.A."/>
        </authorList>
    </citation>
    <scope>NUCLEOTIDE SEQUENCE [LARGE SCALE GENOMIC DNA]</scope>
    <source>
        <strain evidence="1">IEC33019</strain>
    </source>
</reference>
<accession>A0A1B2FDN9</accession>
<dbReference type="EMBL" id="CP016634">
    <property type="protein sequence ID" value="ANY90312.1"/>
    <property type="molecule type" value="Genomic_DNA"/>
</dbReference>
<protein>
    <submittedName>
        <fullName evidence="1">Lipopolysaccharide core biosynthesis protein</fullName>
    </submittedName>
</protein>
<dbReference type="Gene3D" id="3.90.1480.10">
    <property type="entry name" value="Alpha-2,3-sialyltransferase"/>
    <property type="match status" value="1"/>
</dbReference>
<evidence type="ECO:0000313" key="1">
    <source>
        <dbReference type="EMBL" id="ANY90312.1"/>
    </source>
</evidence>
<sequence length="258" mass="29181">MLAVTPSPTSSLREFGACRNIAEGAVIILASGASAKNFPITEFAHIPVIAMNGSITLLSEAGIHPFFYVCSDKGFARQQPELFALAMEKSQRVAIWQDQYERLQRQPTGEVYFLKKARNLTFLQRMVDNDPVLIRNRNSLNKRVRSLGFSKDLEHGYFDARTVAYLALQIAYHLGFSRVFLLGVDLHQAVARFYENDDSRKSPCGLDQYFEGRILPSFELAARQVVNEQFQVYNLSANSRIPHDVIPKISIEAFRSMV</sequence>